<evidence type="ECO:0000313" key="4">
    <source>
        <dbReference type="Proteomes" id="UP001241092"/>
    </source>
</evidence>
<evidence type="ECO:0000313" key="3">
    <source>
        <dbReference type="EMBL" id="BDY28240.1"/>
    </source>
</evidence>
<feature type="compositionally biased region" description="Pro residues" evidence="1">
    <location>
        <begin position="1"/>
        <end position="15"/>
    </location>
</feature>
<dbReference type="Proteomes" id="UP001241092">
    <property type="component" value="Chromosome"/>
</dbReference>
<keyword evidence="2" id="KW-0812">Transmembrane</keyword>
<dbReference type="EMBL" id="AP027452">
    <property type="protein sequence ID" value="BDY28240.1"/>
    <property type="molecule type" value="Genomic_DNA"/>
</dbReference>
<organism evidence="3 4">
    <name type="scientific">Mycolicibacterium mageritense</name>
    <name type="common">Mycobacterium mageritense</name>
    <dbReference type="NCBI Taxonomy" id="53462"/>
    <lineage>
        <taxon>Bacteria</taxon>
        <taxon>Bacillati</taxon>
        <taxon>Actinomycetota</taxon>
        <taxon>Actinomycetes</taxon>
        <taxon>Mycobacteriales</taxon>
        <taxon>Mycobacteriaceae</taxon>
        <taxon>Mycolicibacterium</taxon>
    </lineage>
</organism>
<evidence type="ECO:0000256" key="1">
    <source>
        <dbReference type="SAM" id="MobiDB-lite"/>
    </source>
</evidence>
<feature type="transmembrane region" description="Helical" evidence="2">
    <location>
        <begin position="64"/>
        <end position="85"/>
    </location>
</feature>
<keyword evidence="2" id="KW-0472">Membrane</keyword>
<feature type="region of interest" description="Disordered" evidence="1">
    <location>
        <begin position="1"/>
        <end position="61"/>
    </location>
</feature>
<feature type="region of interest" description="Disordered" evidence="1">
    <location>
        <begin position="90"/>
        <end position="111"/>
    </location>
</feature>
<sequence length="251" mass="26780">MTVPPPPGSWPPPPESGDNEPRFGEPSISPPPPAPSWDQLFELDDIRRPTARPQPQRRKPDPKWVLAALAAIALIVVIALVVWLVPSDRGAESASGSTSSEASPAVPDPAVKEAQARLSELIPAGYPAGSCKPTPAPSFAVAAMTCEKNSDPGGPVTATYTLARSRQDLSAAFNEIVKKSVTVECPGRIQSPGPWRRNATPQQVSGTLFCGMQGQPVVAWTDDARLLLSVVRADARQPTLPQLYSWWSSHS</sequence>
<feature type="compositionally biased region" description="Low complexity" evidence="1">
    <location>
        <begin position="92"/>
        <end position="103"/>
    </location>
</feature>
<dbReference type="AlphaFoldDB" id="A0AAI8XMU3"/>
<evidence type="ECO:0008006" key="5">
    <source>
        <dbReference type="Google" id="ProtNLM"/>
    </source>
</evidence>
<keyword evidence="2" id="KW-1133">Transmembrane helix</keyword>
<evidence type="ECO:0000256" key="2">
    <source>
        <dbReference type="SAM" id="Phobius"/>
    </source>
</evidence>
<accession>A0AAI8XMU3</accession>
<gene>
    <name evidence="3" type="ORF">hbim_02171</name>
</gene>
<name>A0AAI8XMU3_MYCME</name>
<dbReference type="RefSeq" id="WP_276822466.1">
    <property type="nucleotide sequence ID" value="NZ_AP027452.1"/>
</dbReference>
<proteinExistence type="predicted"/>
<protein>
    <recommendedName>
        <fullName evidence="5">Serine/threonine protein kinase</fullName>
    </recommendedName>
</protein>
<reference evidence="3" key="1">
    <citation type="submission" date="2023-03" db="EMBL/GenBank/DDBJ databases">
        <title>Draft genome sequence of a Mycolicibacterium mageritense strain H4_3_1 isolated from a hybrid biological-inorganic system reactor.</title>
        <authorList>
            <person name="Feng X."/>
            <person name="Kazama D."/>
            <person name="Sato K."/>
            <person name="Kobayashi H."/>
        </authorList>
    </citation>
    <scope>NUCLEOTIDE SEQUENCE</scope>
    <source>
        <strain evidence="3">H4_3_1</strain>
    </source>
</reference>